<name>A0A914WR70_9BILA</name>
<sequence>MLNRKHTVKDGEPEANRATTCRTSSSLAHFFRGRADSPALIVSIVVRPCGEWGANYYTLDEAAFGAGVDASKTRIRTPHATREVEQPPKVNVVAVVHDGRRRQRCLVKQHAARDGQQSAQQDSRAVRRLSASLAVKPNATPLAPRVNDPPLSGRQMTTKYGTGMGNDWPAPRWTIGPSESNGSAAG</sequence>
<dbReference type="AlphaFoldDB" id="A0A914WR70"/>
<evidence type="ECO:0000313" key="2">
    <source>
        <dbReference type="Proteomes" id="UP000887566"/>
    </source>
</evidence>
<feature type="compositionally biased region" description="Polar residues" evidence="1">
    <location>
        <begin position="177"/>
        <end position="186"/>
    </location>
</feature>
<accession>A0A914WR70</accession>
<proteinExistence type="predicted"/>
<protein>
    <submittedName>
        <fullName evidence="3">Uncharacterized protein</fullName>
    </submittedName>
</protein>
<keyword evidence="2" id="KW-1185">Reference proteome</keyword>
<reference evidence="3" key="1">
    <citation type="submission" date="2022-11" db="UniProtKB">
        <authorList>
            <consortium name="WormBaseParasite"/>
        </authorList>
    </citation>
    <scope>IDENTIFICATION</scope>
</reference>
<dbReference type="Proteomes" id="UP000887566">
    <property type="component" value="Unplaced"/>
</dbReference>
<evidence type="ECO:0000256" key="1">
    <source>
        <dbReference type="SAM" id="MobiDB-lite"/>
    </source>
</evidence>
<dbReference type="WBParaSite" id="PSAMB.scaffold4979size22119.g25617.t1">
    <property type="protein sequence ID" value="PSAMB.scaffold4979size22119.g25617.t1"/>
    <property type="gene ID" value="PSAMB.scaffold4979size22119.g25617"/>
</dbReference>
<feature type="region of interest" description="Disordered" evidence="1">
    <location>
        <begin position="138"/>
        <end position="186"/>
    </location>
</feature>
<organism evidence="2 3">
    <name type="scientific">Plectus sambesii</name>
    <dbReference type="NCBI Taxonomy" id="2011161"/>
    <lineage>
        <taxon>Eukaryota</taxon>
        <taxon>Metazoa</taxon>
        <taxon>Ecdysozoa</taxon>
        <taxon>Nematoda</taxon>
        <taxon>Chromadorea</taxon>
        <taxon>Plectida</taxon>
        <taxon>Plectina</taxon>
        <taxon>Plectoidea</taxon>
        <taxon>Plectidae</taxon>
        <taxon>Plectus</taxon>
    </lineage>
</organism>
<evidence type="ECO:0000313" key="3">
    <source>
        <dbReference type="WBParaSite" id="PSAMB.scaffold4979size22119.g25617.t1"/>
    </source>
</evidence>